<feature type="compositionally biased region" description="Gly residues" evidence="1">
    <location>
        <begin position="124"/>
        <end position="135"/>
    </location>
</feature>
<evidence type="ECO:0000256" key="1">
    <source>
        <dbReference type="SAM" id="MobiDB-lite"/>
    </source>
</evidence>
<keyword evidence="3" id="KW-1185">Reference proteome</keyword>
<dbReference type="AlphaFoldDB" id="A0A1N7S4C1"/>
<gene>
    <name evidence="2" type="ORF">BN2475_340157</name>
</gene>
<proteinExistence type="predicted"/>
<reference evidence="2 3" key="1">
    <citation type="submission" date="2016-12" db="EMBL/GenBank/DDBJ databases">
        <authorList>
            <person name="Song W.-J."/>
            <person name="Kurnit D.M."/>
        </authorList>
    </citation>
    <scope>NUCLEOTIDE SEQUENCE [LARGE SCALE GENOMIC DNA]</scope>
    <source>
        <strain evidence="2 3">STM7296</strain>
    </source>
</reference>
<evidence type="ECO:0000313" key="3">
    <source>
        <dbReference type="Proteomes" id="UP000187012"/>
    </source>
</evidence>
<feature type="region of interest" description="Disordered" evidence="1">
    <location>
        <begin position="117"/>
        <end position="141"/>
    </location>
</feature>
<dbReference type="EMBL" id="CYGX02000034">
    <property type="protein sequence ID" value="SIT42217.1"/>
    <property type="molecule type" value="Genomic_DNA"/>
</dbReference>
<evidence type="ECO:0000313" key="2">
    <source>
        <dbReference type="EMBL" id="SIT42217.1"/>
    </source>
</evidence>
<organism evidence="2 3">
    <name type="scientific">Paraburkholderia ribeironis</name>
    <dbReference type="NCBI Taxonomy" id="1247936"/>
    <lineage>
        <taxon>Bacteria</taxon>
        <taxon>Pseudomonadati</taxon>
        <taxon>Pseudomonadota</taxon>
        <taxon>Betaproteobacteria</taxon>
        <taxon>Burkholderiales</taxon>
        <taxon>Burkholderiaceae</taxon>
        <taxon>Paraburkholderia</taxon>
    </lineage>
</organism>
<dbReference type="Proteomes" id="UP000187012">
    <property type="component" value="Unassembled WGS sequence"/>
</dbReference>
<protein>
    <submittedName>
        <fullName evidence="2">Uncharacterized protein</fullName>
    </submittedName>
</protein>
<accession>A0A1N7S4C1</accession>
<sequence>MPAQKKARDVMPALALLCCADSRRLLADRVSRVVQLLVQHALFVAGEAATVLRGHVVRFLADDIEPMVQGGALWRRVIALIHAFVDPAGEIVDPAVDLMKTLIRDLLRTGARCRRGLGRDHAGGDGTEQGAGGNGADETRHGLSRSRCRWRRYSGATDDRGCALTGEGDRVVTLYSFRDVRFLPARRLGRQVVVGAQVVAPRRSATQRISESANQRISESANQRISECARTATGRLLPNCARQAR</sequence>
<name>A0A1N7S4C1_9BURK</name>